<feature type="domain" description="Vacuolar sorting protein Vps3844 C-terminal" evidence="3">
    <location>
        <begin position="259"/>
        <end position="355"/>
    </location>
</feature>
<keyword evidence="5" id="KW-1185">Reference proteome</keyword>
<dbReference type="Proteomes" id="UP000250043">
    <property type="component" value="Unassembled WGS sequence"/>
</dbReference>
<evidence type="ECO:0000256" key="1">
    <source>
        <dbReference type="SAM" id="Phobius"/>
    </source>
</evidence>
<dbReference type="InterPro" id="IPR053065">
    <property type="entry name" value="Archenteron_Induction-Rel"/>
</dbReference>
<protein>
    <recommendedName>
        <fullName evidence="3">Vacuolar sorting protein Vps3844 C-terminal domain-containing protein</fullName>
    </recommendedName>
</protein>
<proteinExistence type="predicted"/>
<reference evidence="4 5" key="1">
    <citation type="submission" date="2016-07" db="EMBL/GenBank/DDBJ databases">
        <title>Draft genome of the white-rot fungus Obba rivulosa 3A-2.</title>
        <authorList>
            <consortium name="DOE Joint Genome Institute"/>
            <person name="Miettinen O."/>
            <person name="Riley R."/>
            <person name="Acob R."/>
            <person name="Barry K."/>
            <person name="Cullen D."/>
            <person name="De Vries R."/>
            <person name="Hainaut M."/>
            <person name="Hatakka A."/>
            <person name="Henrissat B."/>
            <person name="Hilden K."/>
            <person name="Kuo R."/>
            <person name="Labutti K."/>
            <person name="Lipzen A."/>
            <person name="Makela M.R."/>
            <person name="Sandor L."/>
            <person name="Spatafora J.W."/>
            <person name="Grigoriev I.V."/>
            <person name="Hibbett D.S."/>
        </authorList>
    </citation>
    <scope>NUCLEOTIDE SEQUENCE [LARGE SCALE GENOMIC DNA]</scope>
    <source>
        <strain evidence="4 5">3A-2</strain>
    </source>
</reference>
<organism evidence="4 5">
    <name type="scientific">Obba rivulosa</name>
    <dbReference type="NCBI Taxonomy" id="1052685"/>
    <lineage>
        <taxon>Eukaryota</taxon>
        <taxon>Fungi</taxon>
        <taxon>Dikarya</taxon>
        <taxon>Basidiomycota</taxon>
        <taxon>Agaricomycotina</taxon>
        <taxon>Agaricomycetes</taxon>
        <taxon>Polyporales</taxon>
        <taxon>Gelatoporiaceae</taxon>
        <taxon>Obba</taxon>
    </lineage>
</organism>
<keyword evidence="1" id="KW-1133">Transmembrane helix</keyword>
<dbReference type="GO" id="GO:0005783">
    <property type="term" value="C:endoplasmic reticulum"/>
    <property type="evidence" value="ECO:0007669"/>
    <property type="project" value="TreeGrafter"/>
</dbReference>
<feature type="signal peptide" evidence="2">
    <location>
        <begin position="1"/>
        <end position="16"/>
    </location>
</feature>
<gene>
    <name evidence="4" type="ORF">OBBRIDRAFT_795766</name>
</gene>
<evidence type="ECO:0000313" key="5">
    <source>
        <dbReference type="Proteomes" id="UP000250043"/>
    </source>
</evidence>
<evidence type="ECO:0000256" key="2">
    <source>
        <dbReference type="SAM" id="SignalP"/>
    </source>
</evidence>
<dbReference type="PANTHER" id="PTHR36853">
    <property type="entry name" value="EXPRESSED PROTEIN"/>
    <property type="match status" value="1"/>
</dbReference>
<keyword evidence="1" id="KW-0472">Membrane</keyword>
<keyword evidence="1" id="KW-0812">Transmembrane</keyword>
<keyword evidence="2" id="KW-0732">Signal</keyword>
<feature type="transmembrane region" description="Helical" evidence="1">
    <location>
        <begin position="321"/>
        <end position="342"/>
    </location>
</feature>
<accession>A0A8E2AR84</accession>
<dbReference type="OrthoDB" id="5583277at2759"/>
<dbReference type="Pfam" id="PF12955">
    <property type="entry name" value="Vps3844_C"/>
    <property type="match status" value="1"/>
</dbReference>
<dbReference type="PANTHER" id="PTHR36853:SF1">
    <property type="entry name" value="DUF3844 DOMAIN-CONTAINING PROTEIN"/>
    <property type="match status" value="1"/>
</dbReference>
<evidence type="ECO:0000259" key="3">
    <source>
        <dbReference type="Pfam" id="PF12955"/>
    </source>
</evidence>
<sequence>MKALSVCLFLASLSQAVQLYLHPAPSLPAKLSPRQANAALARHLGLEAFERIGSDEELYYALAQQESFVGRGNGNALLLSMGEDDAAGVIPLPLSQSWSFEQPLRIYSSLIPSYLDRARHAFSHVFSQAAKPTGTPRILDIFSVPSPATESFLSEMTALVEFLEDESAGDKFAALELRGISAIAAQYGRTSDQYRLASDTIRGILSGAVARPDIKLALVTTSAAAFQRAMKRQDVLQPPQSPLPQPSPMPVEPISGGACYTSADACANATDTCSGHGECMQASKAGRTCFVCACSATTDEKGRTEHWAGAACERRDVSGPFVLLAGTTVGLILLIGGSVALLSAMGGQELPSTLTGGVVPTTRRD</sequence>
<dbReference type="InterPro" id="IPR024382">
    <property type="entry name" value="Vps3844_C"/>
</dbReference>
<dbReference type="AlphaFoldDB" id="A0A8E2AR84"/>
<name>A0A8E2AR84_9APHY</name>
<evidence type="ECO:0000313" key="4">
    <source>
        <dbReference type="EMBL" id="OCH87859.1"/>
    </source>
</evidence>
<dbReference type="EMBL" id="KV722470">
    <property type="protein sequence ID" value="OCH87859.1"/>
    <property type="molecule type" value="Genomic_DNA"/>
</dbReference>
<feature type="chain" id="PRO_5034424639" description="Vacuolar sorting protein Vps3844 C-terminal domain-containing protein" evidence="2">
    <location>
        <begin position="17"/>
        <end position="365"/>
    </location>
</feature>